<dbReference type="EMBL" id="CP097885">
    <property type="protein sequence ID" value="URN41280.1"/>
    <property type="molecule type" value="Genomic_DNA"/>
</dbReference>
<dbReference type="InterPro" id="IPR011545">
    <property type="entry name" value="DEAD/DEAH_box_helicase_dom"/>
</dbReference>
<dbReference type="InterPro" id="IPR001650">
    <property type="entry name" value="Helicase_C-like"/>
</dbReference>
<keyword evidence="4 8" id="KW-0547">Nucleotide-binding</keyword>
<dbReference type="InterPro" id="IPR040498">
    <property type="entry name" value="PriA_CRR"/>
</dbReference>
<evidence type="ECO:0000256" key="7">
    <source>
        <dbReference type="ARBA" id="ARBA00023125"/>
    </source>
</evidence>
<dbReference type="Pfam" id="PF00271">
    <property type="entry name" value="Helicase_C"/>
    <property type="match status" value="1"/>
</dbReference>
<dbReference type="CDD" id="cd18804">
    <property type="entry name" value="SF2_C_priA"/>
    <property type="match status" value="1"/>
</dbReference>
<sequence length="779" mass="90009">MFADIFIENNFQKIDKLYTYIVKDDVQPGMRVLVNFGKSYRVGIVLFLHENYSGNHLEKLKEIHSVLDDEPIISEDLIKLGLWMKERYIIGYSKAFSPILPPGNLQRIKKKILVEKYPHGKDLEDLNSVDLSKYFEDLSDDEKILIKRLRTKGYIKYIYDSLVTIKPKLVNYLKISKNFDPKNLEGISEKQAQVFNFIKDKKDISRADVMKDLDISYSPIKSLMKRNLIEEYKKEVNREPVENPYKTNKLALNDEQQEALKSIQETDKVVSLLHGLTGSGKTEVYLNLTSKVIEDGGQVIVLVPEIGLTPQMIERFKSWFGNEVAIIHSKLSAGERYDEYRKVLNDQVKVVVGVRSAVFVPFKNLKMIIVDEAHDSSYDFHDNLKYDTIEVAINRMKDRGKVVLGSATPSVESYFYAKKGFYNLCQLKNRAKKGAFLPDTEIVDMRDELTMGNVSIFSRELKKAIEEKINNKEQIILFLNRRGFSNFISCRSCGEVIKCDDCDISMTYHKAKNRLICHYCGKTKALPKLCPSCGSKFIKQFGVGTQRVEEEVKKYFPEARVLRMDRDTTGKKNSFNEFYEKIKNKEADVIIGTQMVSKGFDFEDVTLVGIVAADMSLYISDYKARERTFQLITQVSGRAGRASKKGKVIIQTYSPDSEIINYSAKGDYEDFYQYEIEERKTFLYPPYTKLIELEFSSYDENLTQVWAEKFLQQMSIDLKGMDIMVTKFIKMPRIKNINKTKFSLKVKPKDLGLLIEGLNRVINNSKIENERKIILNIEF</sequence>
<evidence type="ECO:0000256" key="6">
    <source>
        <dbReference type="ARBA" id="ARBA00022840"/>
    </source>
</evidence>
<feature type="binding site" evidence="8">
    <location>
        <position position="530"/>
    </location>
    <ligand>
        <name>Zn(2+)</name>
        <dbReference type="ChEBI" id="CHEBI:29105"/>
        <label>1</label>
    </ligand>
</feature>
<feature type="domain" description="Helicase C-terminal" evidence="10">
    <location>
        <begin position="525"/>
        <end position="687"/>
    </location>
</feature>
<evidence type="ECO:0000259" key="10">
    <source>
        <dbReference type="PROSITE" id="PS51194"/>
    </source>
</evidence>
<dbReference type="Proteomes" id="UP001056218">
    <property type="component" value="Chromosome"/>
</dbReference>
<reference evidence="11 12" key="1">
    <citation type="submission" date="2022-05" db="EMBL/GenBank/DDBJ databases">
        <title>Identification of Peptoniphilus vaginalis-like Bacteria, Peptoniphilus septimus sp. nov. from Blood Cultures in a Cervical Cancer Patient receiving Chemotherapy: Case and Implications.</title>
        <authorList>
            <person name="Zhan X.-Y."/>
        </authorList>
    </citation>
    <scope>NUCLEOTIDE SEQUENCE [LARGE SCALE GENOMIC DNA]</scope>
    <source>
        <strain evidence="11 12">SAHP1</strain>
    </source>
</reference>
<dbReference type="NCBIfam" id="TIGR00595">
    <property type="entry name" value="priA"/>
    <property type="match status" value="1"/>
</dbReference>
<dbReference type="Gene3D" id="3.40.1440.60">
    <property type="entry name" value="PriA, 3(prime) DNA-binding domain"/>
    <property type="match status" value="1"/>
</dbReference>
<accession>A0ABY4TPJ3</accession>
<evidence type="ECO:0000256" key="5">
    <source>
        <dbReference type="ARBA" id="ARBA00022833"/>
    </source>
</evidence>
<dbReference type="RefSeq" id="WP_250341968.1">
    <property type="nucleotide sequence ID" value="NZ_CP097885.1"/>
</dbReference>
<keyword evidence="1 8" id="KW-0639">Primosome</keyword>
<dbReference type="CDD" id="cd17929">
    <property type="entry name" value="DEXHc_priA"/>
    <property type="match status" value="1"/>
</dbReference>
<comment type="subunit">
    <text evidence="8">Component of the replication restart primosome.</text>
</comment>
<feature type="binding site" evidence="8">
    <location>
        <position position="499"/>
    </location>
    <ligand>
        <name>Zn(2+)</name>
        <dbReference type="ChEBI" id="CHEBI:29105"/>
        <label>2</label>
    </ligand>
</feature>
<dbReference type="Pfam" id="PF00270">
    <property type="entry name" value="DEAD"/>
    <property type="match status" value="1"/>
</dbReference>
<dbReference type="PANTHER" id="PTHR30580:SF0">
    <property type="entry name" value="PRIMOSOMAL PROTEIN N"/>
    <property type="match status" value="1"/>
</dbReference>
<evidence type="ECO:0000313" key="12">
    <source>
        <dbReference type="Proteomes" id="UP001056218"/>
    </source>
</evidence>
<dbReference type="Pfam" id="PF18319">
    <property type="entry name" value="Zn_ribbon_PriA"/>
    <property type="match status" value="1"/>
</dbReference>
<evidence type="ECO:0000259" key="9">
    <source>
        <dbReference type="PROSITE" id="PS51192"/>
    </source>
</evidence>
<feature type="binding site" evidence="8">
    <location>
        <position position="490"/>
    </location>
    <ligand>
        <name>Zn(2+)</name>
        <dbReference type="ChEBI" id="CHEBI:29105"/>
        <label>1</label>
    </ligand>
</feature>
<keyword evidence="8" id="KW-0413">Isomerase</keyword>
<proteinExistence type="inferred from homology"/>
<dbReference type="SMART" id="SM00490">
    <property type="entry name" value="HELICc"/>
    <property type="match status" value="1"/>
</dbReference>
<keyword evidence="7 8" id="KW-0238">DNA-binding</keyword>
<evidence type="ECO:0000256" key="2">
    <source>
        <dbReference type="ARBA" id="ARBA00022705"/>
    </source>
</evidence>
<feature type="domain" description="Helicase ATP-binding" evidence="9">
    <location>
        <begin position="262"/>
        <end position="427"/>
    </location>
</feature>
<protein>
    <recommendedName>
        <fullName evidence="8">Replication restart protein PriA</fullName>
    </recommendedName>
    <alternativeName>
        <fullName evidence="8">ATP-dependent DNA helicase PriA</fullName>
        <ecNumber evidence="8">5.6.2.4</ecNumber>
    </alternativeName>
    <alternativeName>
        <fullName evidence="8">DNA 3'-5' helicase PriA</fullName>
    </alternativeName>
</protein>
<dbReference type="Pfam" id="PF17764">
    <property type="entry name" value="PriA_3primeBD"/>
    <property type="match status" value="1"/>
</dbReference>
<evidence type="ECO:0000256" key="8">
    <source>
        <dbReference type="HAMAP-Rule" id="MF_00983"/>
    </source>
</evidence>
<feature type="binding site" evidence="8">
    <location>
        <position position="520"/>
    </location>
    <ligand>
        <name>Zn(2+)</name>
        <dbReference type="ChEBI" id="CHEBI:29105"/>
        <label>2</label>
    </ligand>
</feature>
<comment type="similarity">
    <text evidence="8">Belongs to the helicase family. PriA subfamily.</text>
</comment>
<dbReference type="SMART" id="SM00487">
    <property type="entry name" value="DEXDc"/>
    <property type="match status" value="1"/>
</dbReference>
<keyword evidence="3 8" id="KW-0479">Metal-binding</keyword>
<feature type="binding site" evidence="8">
    <location>
        <position position="502"/>
    </location>
    <ligand>
        <name>Zn(2+)</name>
        <dbReference type="ChEBI" id="CHEBI:29105"/>
        <label>2</label>
    </ligand>
</feature>
<dbReference type="PROSITE" id="PS51192">
    <property type="entry name" value="HELICASE_ATP_BIND_1"/>
    <property type="match status" value="1"/>
</dbReference>
<evidence type="ECO:0000256" key="3">
    <source>
        <dbReference type="ARBA" id="ARBA00022723"/>
    </source>
</evidence>
<keyword evidence="2 8" id="KW-0235">DNA replication</keyword>
<dbReference type="EC" id="5.6.2.4" evidence="8"/>
<comment type="catalytic activity">
    <reaction evidence="8">
        <text>ATP + H2O = ADP + phosphate + H(+)</text>
        <dbReference type="Rhea" id="RHEA:13065"/>
        <dbReference type="ChEBI" id="CHEBI:15377"/>
        <dbReference type="ChEBI" id="CHEBI:15378"/>
        <dbReference type="ChEBI" id="CHEBI:30616"/>
        <dbReference type="ChEBI" id="CHEBI:43474"/>
        <dbReference type="ChEBI" id="CHEBI:456216"/>
        <dbReference type="EC" id="5.6.2.4"/>
    </reaction>
</comment>
<dbReference type="PROSITE" id="PS51194">
    <property type="entry name" value="HELICASE_CTER"/>
    <property type="match status" value="1"/>
</dbReference>
<keyword evidence="8" id="KW-0347">Helicase</keyword>
<comment type="function">
    <text evidence="8">Initiates the restart of stalled replication forks, which reloads the replicative helicase on sites other than the origin of replication. Recognizes and binds to abandoned replication forks and remodels them to uncover a helicase loading site. Promotes assembly of the primosome at these replication forks.</text>
</comment>
<keyword evidence="12" id="KW-1185">Reference proteome</keyword>
<dbReference type="InterPro" id="IPR005259">
    <property type="entry name" value="PriA"/>
</dbReference>
<feature type="binding site" evidence="8">
    <location>
        <position position="533"/>
    </location>
    <ligand>
        <name>Zn(2+)</name>
        <dbReference type="ChEBI" id="CHEBI:29105"/>
        <label>1</label>
    </ligand>
</feature>
<dbReference type="InterPro" id="IPR027417">
    <property type="entry name" value="P-loop_NTPase"/>
</dbReference>
<keyword evidence="6 8" id="KW-0067">ATP-binding</keyword>
<evidence type="ECO:0000313" key="11">
    <source>
        <dbReference type="EMBL" id="URN41280.1"/>
    </source>
</evidence>
<evidence type="ECO:0000256" key="4">
    <source>
        <dbReference type="ARBA" id="ARBA00022741"/>
    </source>
</evidence>
<dbReference type="HAMAP" id="MF_00983">
    <property type="entry name" value="PriA"/>
    <property type="match status" value="1"/>
</dbReference>
<dbReference type="GO" id="GO:0016787">
    <property type="term" value="F:hydrolase activity"/>
    <property type="evidence" value="ECO:0007669"/>
    <property type="project" value="UniProtKB-KW"/>
</dbReference>
<keyword evidence="8 11" id="KW-0378">Hydrolase</keyword>
<dbReference type="PANTHER" id="PTHR30580">
    <property type="entry name" value="PRIMOSOMAL PROTEIN N"/>
    <property type="match status" value="1"/>
</dbReference>
<feature type="binding site" evidence="8">
    <location>
        <position position="517"/>
    </location>
    <ligand>
        <name>Zn(2+)</name>
        <dbReference type="ChEBI" id="CHEBI:29105"/>
        <label>2</label>
    </ligand>
</feature>
<comment type="catalytic activity">
    <reaction evidence="8">
        <text>Couples ATP hydrolysis with the unwinding of duplex DNA by translocating in the 3'-5' direction.</text>
        <dbReference type="EC" id="5.6.2.4"/>
    </reaction>
</comment>
<organism evidence="11 12">
    <name type="scientific">Peptoniphilus genitalis</name>
    <dbReference type="NCBI Taxonomy" id="3036303"/>
    <lineage>
        <taxon>Bacteria</taxon>
        <taxon>Bacillati</taxon>
        <taxon>Bacillota</taxon>
        <taxon>Tissierellia</taxon>
        <taxon>Tissierellales</taxon>
        <taxon>Peptoniphilaceae</taxon>
        <taxon>Peptoniphilus</taxon>
    </lineage>
</organism>
<dbReference type="Gene3D" id="3.40.50.300">
    <property type="entry name" value="P-loop containing nucleotide triphosphate hydrolases"/>
    <property type="match status" value="2"/>
</dbReference>
<dbReference type="InterPro" id="IPR041222">
    <property type="entry name" value="PriA_3primeBD"/>
</dbReference>
<dbReference type="SUPFAM" id="SSF52540">
    <property type="entry name" value="P-loop containing nucleoside triphosphate hydrolases"/>
    <property type="match status" value="1"/>
</dbReference>
<evidence type="ECO:0000256" key="1">
    <source>
        <dbReference type="ARBA" id="ARBA00022515"/>
    </source>
</evidence>
<dbReference type="NCBIfam" id="NF004066">
    <property type="entry name" value="PRK05580.1-3"/>
    <property type="match status" value="1"/>
</dbReference>
<dbReference type="InterPro" id="IPR014001">
    <property type="entry name" value="Helicase_ATP-bd"/>
</dbReference>
<gene>
    <name evidence="8 11" type="primary">priA</name>
    <name evidence="11" type="ORF">M9426_08445</name>
</gene>
<keyword evidence="5 8" id="KW-0862">Zinc</keyword>
<feature type="binding site" evidence="8">
    <location>
        <position position="493"/>
    </location>
    <ligand>
        <name>Zn(2+)</name>
        <dbReference type="ChEBI" id="CHEBI:29105"/>
        <label>1</label>
    </ligand>
</feature>
<name>A0ABY4TPJ3_9FIRM</name>
<comment type="cofactor">
    <cofactor evidence="8">
        <name>Zn(2+)</name>
        <dbReference type="ChEBI" id="CHEBI:29105"/>
    </cofactor>
    <text evidence="8">Binds 2 zinc ions per subunit.</text>
</comment>
<dbReference type="InterPro" id="IPR042115">
    <property type="entry name" value="PriA_3primeBD_sf"/>
</dbReference>